<dbReference type="AlphaFoldDB" id="A0A1Y1XXW0"/>
<dbReference type="PANTHER" id="PTHR31138">
    <property type="entry name" value="CHROMOSOME 19, WHOLE GENOME SHOTGUN SEQUENCE"/>
    <property type="match status" value="1"/>
</dbReference>
<dbReference type="Pfam" id="PF19343">
    <property type="entry name" value="HAM1_N"/>
    <property type="match status" value="1"/>
</dbReference>
<dbReference type="InParanoid" id="A0A1Y1XXW0"/>
<dbReference type="GO" id="GO:0008289">
    <property type="term" value="F:lipid binding"/>
    <property type="evidence" value="ECO:0007669"/>
    <property type="project" value="InterPro"/>
</dbReference>
<evidence type="ECO:0000313" key="4">
    <source>
        <dbReference type="Proteomes" id="UP000193498"/>
    </source>
</evidence>
<evidence type="ECO:0000256" key="1">
    <source>
        <dbReference type="SAM" id="MobiDB-lite"/>
    </source>
</evidence>
<feature type="region of interest" description="Disordered" evidence="1">
    <location>
        <begin position="237"/>
        <end position="306"/>
    </location>
</feature>
<feature type="compositionally biased region" description="Basic and acidic residues" evidence="1">
    <location>
        <begin position="746"/>
        <end position="758"/>
    </location>
</feature>
<dbReference type="SUPFAM" id="SSF55394">
    <property type="entry name" value="Bactericidal permeability-increasing protein, BPI"/>
    <property type="match status" value="1"/>
</dbReference>
<organism evidence="3 4">
    <name type="scientific">Basidiobolus meristosporus CBS 931.73</name>
    <dbReference type="NCBI Taxonomy" id="1314790"/>
    <lineage>
        <taxon>Eukaryota</taxon>
        <taxon>Fungi</taxon>
        <taxon>Fungi incertae sedis</taxon>
        <taxon>Zoopagomycota</taxon>
        <taxon>Entomophthoromycotina</taxon>
        <taxon>Basidiobolomycetes</taxon>
        <taxon>Basidiobolales</taxon>
        <taxon>Basidiobolaceae</taxon>
        <taxon>Basidiobolus</taxon>
    </lineage>
</organism>
<gene>
    <name evidence="3" type="ORF">K493DRAFT_230288</name>
</gene>
<dbReference type="EMBL" id="MCFE01000374">
    <property type="protein sequence ID" value="ORX90569.1"/>
    <property type="molecule type" value="Genomic_DNA"/>
</dbReference>
<dbReference type="Proteomes" id="UP000193498">
    <property type="component" value="Unassembled WGS sequence"/>
</dbReference>
<dbReference type="OrthoDB" id="19394at2759"/>
<feature type="compositionally biased region" description="Polar residues" evidence="1">
    <location>
        <begin position="733"/>
        <end position="744"/>
    </location>
</feature>
<feature type="domain" description="HAM1-like N-terminal" evidence="2">
    <location>
        <begin position="31"/>
        <end position="629"/>
    </location>
</feature>
<dbReference type="InterPro" id="IPR045967">
    <property type="entry name" value="HAM1-like_N"/>
</dbReference>
<feature type="region of interest" description="Disordered" evidence="1">
    <location>
        <begin position="1"/>
        <end position="37"/>
    </location>
</feature>
<dbReference type="Gene3D" id="3.15.10.10">
    <property type="entry name" value="Bactericidal permeability-increasing protein, domain 1"/>
    <property type="match status" value="1"/>
</dbReference>
<reference evidence="3 4" key="1">
    <citation type="submission" date="2016-07" db="EMBL/GenBank/DDBJ databases">
        <title>Pervasive Adenine N6-methylation of Active Genes in Fungi.</title>
        <authorList>
            <consortium name="DOE Joint Genome Institute"/>
            <person name="Mondo S.J."/>
            <person name="Dannebaum R.O."/>
            <person name="Kuo R.C."/>
            <person name="Labutti K."/>
            <person name="Haridas S."/>
            <person name="Kuo A."/>
            <person name="Salamov A."/>
            <person name="Ahrendt S.R."/>
            <person name="Lipzen A."/>
            <person name="Sullivan W."/>
            <person name="Andreopoulos W.B."/>
            <person name="Clum A."/>
            <person name="Lindquist E."/>
            <person name="Daum C."/>
            <person name="Ramamoorthy G.K."/>
            <person name="Gryganskyi A."/>
            <person name="Culley D."/>
            <person name="Magnuson J.K."/>
            <person name="James T.Y."/>
            <person name="O'Malley M.A."/>
            <person name="Stajich J.E."/>
            <person name="Spatafora J.W."/>
            <person name="Visel A."/>
            <person name="Grigoriev I.V."/>
        </authorList>
    </citation>
    <scope>NUCLEOTIDE SEQUENCE [LARGE SCALE GENOMIC DNA]</scope>
    <source>
        <strain evidence="3 4">CBS 931.73</strain>
    </source>
</reference>
<feature type="compositionally biased region" description="Basic and acidic residues" evidence="1">
    <location>
        <begin position="710"/>
        <end position="720"/>
    </location>
</feature>
<dbReference type="PANTHER" id="PTHR31138:SF1">
    <property type="entry name" value="PDZ DOMAIN-CONTAINING PROTEIN"/>
    <property type="match status" value="1"/>
</dbReference>
<feature type="compositionally biased region" description="Polar residues" evidence="1">
    <location>
        <begin position="1"/>
        <end position="20"/>
    </location>
</feature>
<feature type="region of interest" description="Disordered" evidence="1">
    <location>
        <begin position="191"/>
        <end position="215"/>
    </location>
</feature>
<evidence type="ECO:0000313" key="3">
    <source>
        <dbReference type="EMBL" id="ORX90569.1"/>
    </source>
</evidence>
<comment type="caution">
    <text evidence="3">The sequence shown here is derived from an EMBL/GenBank/DDBJ whole genome shotgun (WGS) entry which is preliminary data.</text>
</comment>
<feature type="compositionally biased region" description="Polar residues" evidence="1">
    <location>
        <begin position="237"/>
        <end position="253"/>
    </location>
</feature>
<dbReference type="STRING" id="1314790.A0A1Y1XXW0"/>
<protein>
    <recommendedName>
        <fullName evidence="2">HAM1-like N-terminal domain-containing protein</fullName>
    </recommendedName>
</protein>
<name>A0A1Y1XXW0_9FUNG</name>
<evidence type="ECO:0000259" key="2">
    <source>
        <dbReference type="Pfam" id="PF19343"/>
    </source>
</evidence>
<accession>A0A1Y1XXW0</accession>
<keyword evidence="4" id="KW-1185">Reference proteome</keyword>
<feature type="region of interest" description="Disordered" evidence="1">
    <location>
        <begin position="710"/>
        <end position="758"/>
    </location>
</feature>
<dbReference type="InterPro" id="IPR017943">
    <property type="entry name" value="Bactericidal_perm-incr_a/b_dom"/>
</dbReference>
<proteinExistence type="predicted"/>
<sequence>MSPSNSNTNTDHSTHINDSTKIGVPGESLPPKQGTQQEKVIRRKEHLQEVGKALQEGRLPTTNQINQGLEKLTENNNFHDIASDMSPEGKRMMANAERLVESAQILLAEKNDNDQLQNIIYHSGKAGNTMKDGDELAGAKGELSGTVGEAKDLASDGVESISKVAWLLVTSSQFRRLINDVTNILQETVTSNVPGHPAQNGETTVDPHTGESTYPDMQTAQQTRVPVGAPNNYASANNGIDINNHTGDSFTRNGDSEGGRFANHMAQPSEGIAGAPTSAPDTLASDQPGYHHRTNQSGIGSDVTDMRLTPDQRTHLIQRVKAIFREVQGNPDFQMAVDELLSVLSGLKDHGRHVTSSAKETTAAKHEVAQDDLSIARANAKELVENFAGQKSLDPLFDSVRVLLNKANQDHDLAELLRDIKTFVHRSIREYDYVDRPGYTDDANRIVERGHSIVENRYRGLVAQISDELSNFNAALKQDKTSKRFVQDLEAFTKDLFMDEFGKPTFKYDLVKDFARLIPIIAEKMDYVPLPRVEQSDEKLDVVLDNVVIQCSNILPKFVHINTQTVVDTNLKAEQNLRNKVYIKLSNVQVKVRDAAFYYRKKTFPKMTDVGYMDVDMPEEGIELDLLLNVSPEKGKKAHLYEVLDCNTRVHDLKLKIHGTRHSTTYKLLAPFINSKVKKVIQQMVPKKLTEMLLDLDNKIALATEQALQEAERRKTESKIEPLPAQHTKSEPTKWSSEAYNLQPSHEARTDVERKPRI</sequence>